<dbReference type="InterPro" id="IPR008030">
    <property type="entry name" value="NmrA-like"/>
</dbReference>
<evidence type="ECO:0000256" key="2">
    <source>
        <dbReference type="ARBA" id="ARBA00023002"/>
    </source>
</evidence>
<dbReference type="OrthoDB" id="419598at2759"/>
<accession>A0A6A6VYD9</accession>
<reference evidence="4" key="1">
    <citation type="journal article" date="2020" name="Stud. Mycol.">
        <title>101 Dothideomycetes genomes: a test case for predicting lifestyles and emergence of pathogens.</title>
        <authorList>
            <person name="Haridas S."/>
            <person name="Albert R."/>
            <person name="Binder M."/>
            <person name="Bloem J."/>
            <person name="Labutti K."/>
            <person name="Salamov A."/>
            <person name="Andreopoulos B."/>
            <person name="Baker S."/>
            <person name="Barry K."/>
            <person name="Bills G."/>
            <person name="Bluhm B."/>
            <person name="Cannon C."/>
            <person name="Castanera R."/>
            <person name="Culley D."/>
            <person name="Daum C."/>
            <person name="Ezra D."/>
            <person name="Gonzalez J."/>
            <person name="Henrissat B."/>
            <person name="Kuo A."/>
            <person name="Liang C."/>
            <person name="Lipzen A."/>
            <person name="Lutzoni F."/>
            <person name="Magnuson J."/>
            <person name="Mondo S."/>
            <person name="Nolan M."/>
            <person name="Ohm R."/>
            <person name="Pangilinan J."/>
            <person name="Park H.-J."/>
            <person name="Ramirez L."/>
            <person name="Alfaro M."/>
            <person name="Sun H."/>
            <person name="Tritt A."/>
            <person name="Yoshinaga Y."/>
            <person name="Zwiers L.-H."/>
            <person name="Turgeon B."/>
            <person name="Goodwin S."/>
            <person name="Spatafora J."/>
            <person name="Crous P."/>
            <person name="Grigoriev I."/>
        </authorList>
    </citation>
    <scope>NUCLEOTIDE SEQUENCE</scope>
    <source>
        <strain evidence="4">CBS 121739</strain>
    </source>
</reference>
<gene>
    <name evidence="4" type="ORF">EJ05DRAFT_503632</name>
</gene>
<dbReference type="GeneID" id="54488499"/>
<feature type="domain" description="NmrA-like" evidence="3">
    <location>
        <begin position="2"/>
        <end position="150"/>
    </location>
</feature>
<dbReference type="Proteomes" id="UP000799437">
    <property type="component" value="Unassembled WGS sequence"/>
</dbReference>
<dbReference type="PANTHER" id="PTHR47706:SF9">
    <property type="entry name" value="NMRA-LIKE DOMAIN-CONTAINING PROTEIN-RELATED"/>
    <property type="match status" value="1"/>
</dbReference>
<organism evidence="4 5">
    <name type="scientific">Pseudovirgaria hyperparasitica</name>
    <dbReference type="NCBI Taxonomy" id="470096"/>
    <lineage>
        <taxon>Eukaryota</taxon>
        <taxon>Fungi</taxon>
        <taxon>Dikarya</taxon>
        <taxon>Ascomycota</taxon>
        <taxon>Pezizomycotina</taxon>
        <taxon>Dothideomycetes</taxon>
        <taxon>Dothideomycetes incertae sedis</taxon>
        <taxon>Acrospermales</taxon>
        <taxon>Acrospermaceae</taxon>
        <taxon>Pseudovirgaria</taxon>
    </lineage>
</organism>
<proteinExistence type="predicted"/>
<dbReference type="GO" id="GO:0016491">
    <property type="term" value="F:oxidoreductase activity"/>
    <property type="evidence" value="ECO:0007669"/>
    <property type="project" value="UniProtKB-KW"/>
</dbReference>
<evidence type="ECO:0000259" key="3">
    <source>
        <dbReference type="Pfam" id="PF05368"/>
    </source>
</evidence>
<dbReference type="SUPFAM" id="SSF51735">
    <property type="entry name" value="NAD(P)-binding Rossmann-fold domains"/>
    <property type="match status" value="2"/>
</dbReference>
<evidence type="ECO:0000313" key="4">
    <source>
        <dbReference type="EMBL" id="KAF2754680.1"/>
    </source>
</evidence>
<dbReference type="InterPro" id="IPR036291">
    <property type="entry name" value="NAD(P)-bd_dom_sf"/>
</dbReference>
<dbReference type="PANTHER" id="PTHR47706">
    <property type="entry name" value="NMRA-LIKE FAMILY PROTEIN"/>
    <property type="match status" value="1"/>
</dbReference>
<dbReference type="InterPro" id="IPR051609">
    <property type="entry name" value="NmrA/Isoflavone_reductase-like"/>
</dbReference>
<keyword evidence="2" id="KW-0560">Oxidoreductase</keyword>
<evidence type="ECO:0000256" key="1">
    <source>
        <dbReference type="ARBA" id="ARBA00022857"/>
    </source>
</evidence>
<dbReference type="RefSeq" id="XP_033597131.1">
    <property type="nucleotide sequence ID" value="XM_033747445.1"/>
</dbReference>
<name>A0A6A6VYD9_9PEZI</name>
<keyword evidence="1" id="KW-0521">NADP</keyword>
<dbReference type="Gene3D" id="3.40.50.720">
    <property type="entry name" value="NAD(P)-binding Rossmann-like Domain"/>
    <property type="match status" value="1"/>
</dbReference>
<protein>
    <recommendedName>
        <fullName evidence="3">NmrA-like domain-containing protein</fullName>
    </recommendedName>
</protein>
<sequence length="384" mass="43423">MLILVVGATGNLGQLLAQAALDRGHRVRALGRSPDKLSASLATQLESFVRSENYYDIPALDRACHSVDAIIVAYQGIPTLQLEGQLLLLRSAERAGVKRFVSTSWNYDWRNTSLGQQDSYDAYISFRRHVELSSSIKPIYIFTGVLAEVLFSVDGHGDFSPRNHGVWDPVAKSIAMYGTGEETWPDFGTYNPNPCKLNLLKYSNREYKLNLRLKNDCQDSTILIRLALGLYPIVYAEVWTWHWTTESDAAELTLEILGTEGVEEGGFWTVYSGEHTLPQIATIYEQVRGTKVTIDRLGSVEDLRRTALEARAAGNPQNYWEYIGYLYQLYTLDRTWTLGNADYEKIPNFKPTTLEDSLVVTRKYNGLTSVEFFHVQESLLTRIP</sequence>
<evidence type="ECO:0000313" key="5">
    <source>
        <dbReference type="Proteomes" id="UP000799437"/>
    </source>
</evidence>
<dbReference type="EMBL" id="ML996579">
    <property type="protein sequence ID" value="KAF2754680.1"/>
    <property type="molecule type" value="Genomic_DNA"/>
</dbReference>
<keyword evidence="5" id="KW-1185">Reference proteome</keyword>
<dbReference type="AlphaFoldDB" id="A0A6A6VYD9"/>
<dbReference type="Pfam" id="PF05368">
    <property type="entry name" value="NmrA"/>
    <property type="match status" value="1"/>
</dbReference>